<reference evidence="1" key="2">
    <citation type="submission" date="2021-04" db="EMBL/GenBank/DDBJ databases">
        <authorList>
            <person name="Gilroy R."/>
        </authorList>
    </citation>
    <scope>NUCLEOTIDE SEQUENCE</scope>
    <source>
        <strain evidence="1">ChiSjej1B19-8411</strain>
    </source>
</reference>
<dbReference type="AlphaFoldDB" id="A0A9D2B2Q3"/>
<name>A0A9D2B2Q3_9FIRM</name>
<comment type="caution">
    <text evidence="1">The sequence shown here is derived from an EMBL/GenBank/DDBJ whole genome shotgun (WGS) entry which is preliminary data.</text>
</comment>
<organism evidence="1 2">
    <name type="scientific">Candidatus Blautia gallistercoris</name>
    <dbReference type="NCBI Taxonomy" id="2838490"/>
    <lineage>
        <taxon>Bacteria</taxon>
        <taxon>Bacillati</taxon>
        <taxon>Bacillota</taxon>
        <taxon>Clostridia</taxon>
        <taxon>Lachnospirales</taxon>
        <taxon>Lachnospiraceae</taxon>
        <taxon>Blautia</taxon>
    </lineage>
</organism>
<gene>
    <name evidence="1" type="ORF">IAA45_04565</name>
</gene>
<reference evidence="1" key="1">
    <citation type="journal article" date="2021" name="PeerJ">
        <title>Extensive microbial diversity within the chicken gut microbiome revealed by metagenomics and culture.</title>
        <authorList>
            <person name="Gilroy R."/>
            <person name="Ravi A."/>
            <person name="Getino M."/>
            <person name="Pursley I."/>
            <person name="Horton D.L."/>
            <person name="Alikhan N.F."/>
            <person name="Baker D."/>
            <person name="Gharbi K."/>
            <person name="Hall N."/>
            <person name="Watson M."/>
            <person name="Adriaenssens E.M."/>
            <person name="Foster-Nyarko E."/>
            <person name="Jarju S."/>
            <person name="Secka A."/>
            <person name="Antonio M."/>
            <person name="Oren A."/>
            <person name="Chaudhuri R.R."/>
            <person name="La Ragione R."/>
            <person name="Hildebrand F."/>
            <person name="Pallen M.J."/>
        </authorList>
    </citation>
    <scope>NUCLEOTIDE SEQUENCE</scope>
    <source>
        <strain evidence="1">ChiSjej1B19-8411</strain>
    </source>
</reference>
<evidence type="ECO:0000313" key="2">
    <source>
        <dbReference type="Proteomes" id="UP000886817"/>
    </source>
</evidence>
<sequence>MGSMPHDKRFISITQLQAEYAKEGTELLVKYGKEGRRQIMIRAIVKNAPYKTDNRR</sequence>
<dbReference type="Proteomes" id="UP000886817">
    <property type="component" value="Unassembled WGS sequence"/>
</dbReference>
<proteinExistence type="predicted"/>
<dbReference type="EMBL" id="DXEX01000105">
    <property type="protein sequence ID" value="HIX58973.1"/>
    <property type="molecule type" value="Genomic_DNA"/>
</dbReference>
<accession>A0A9D2B2Q3</accession>
<protein>
    <submittedName>
        <fullName evidence="1">Uncharacterized protein</fullName>
    </submittedName>
</protein>
<evidence type="ECO:0000313" key="1">
    <source>
        <dbReference type="EMBL" id="HIX58973.1"/>
    </source>
</evidence>